<evidence type="ECO:0000256" key="2">
    <source>
        <dbReference type="SAM" id="Phobius"/>
    </source>
</evidence>
<dbReference type="RefSeq" id="XP_007919233.1">
    <property type="nucleotide sequence ID" value="XM_007921042.1"/>
</dbReference>
<dbReference type="OrthoDB" id="4733706at2759"/>
<proteinExistence type="predicted"/>
<dbReference type="EMBL" id="KB933365">
    <property type="protein sequence ID" value="EON96029.1"/>
    <property type="molecule type" value="Genomic_DNA"/>
</dbReference>
<feature type="region of interest" description="Disordered" evidence="1">
    <location>
        <begin position="457"/>
        <end position="482"/>
    </location>
</feature>
<keyword evidence="4" id="KW-1185">Reference proteome</keyword>
<feature type="transmembrane region" description="Helical" evidence="2">
    <location>
        <begin position="498"/>
        <end position="523"/>
    </location>
</feature>
<accession>R8B9P4</accession>
<dbReference type="KEGG" id="tmn:UCRPA7_8530"/>
<dbReference type="HOGENOM" id="CLU_025283_0_0_1"/>
<dbReference type="eggNOG" id="ENOG502RV0S">
    <property type="taxonomic scope" value="Eukaryota"/>
</dbReference>
<organism evidence="3 4">
    <name type="scientific">Phaeoacremonium minimum (strain UCR-PA7)</name>
    <name type="common">Esca disease fungus</name>
    <name type="synonym">Togninia minima</name>
    <dbReference type="NCBI Taxonomy" id="1286976"/>
    <lineage>
        <taxon>Eukaryota</taxon>
        <taxon>Fungi</taxon>
        <taxon>Dikarya</taxon>
        <taxon>Ascomycota</taxon>
        <taxon>Pezizomycotina</taxon>
        <taxon>Sordariomycetes</taxon>
        <taxon>Sordariomycetidae</taxon>
        <taxon>Togniniales</taxon>
        <taxon>Togniniaceae</taxon>
        <taxon>Phaeoacremonium</taxon>
    </lineage>
</organism>
<dbReference type="AlphaFoldDB" id="R8B9P4"/>
<keyword evidence="2" id="KW-1133">Transmembrane helix</keyword>
<dbReference type="Proteomes" id="UP000014074">
    <property type="component" value="Unassembled WGS sequence"/>
</dbReference>
<sequence>MSTSETLTALRRALTLAERDTVFKNSTSMNKSWDGAVLFSYEKEVGDDNANAKASVSITCTTCYIQGLATAQLTIDGDFDVSDAFGNFTDDVEQGIDNVTTTVVDYVEDYIGNVTTNLADGIDVDDFDLPPIDVEFNIDIPDIPECQLQFQFDGMELYVLIDTVLSAGATYTLNLYTSESPIGFAIGENLEIGVIFDIDLILSVDGEIDISTGFHIKLDDGLAIDIPMFDDNISSIDFNGGDFEFLPVTIESAGASLKAVLRVGLHAGFAMSTAGVFSLSASGGVEVGVYAHIAEFSTNVTASFAGDDDECKLRVVESYQLALGAKAGASVALGTRTWGPTPETEIPIFYTTMADACAISGKASPTTTAAAISARDDDSDVTTTTISTEIVYKGVSCLSEGLINCPASLQTTNKVTSTRTLVTAVPSGVDAVFPSSITNAVLKTVPFGAGVKSLIKSSGSPVSYVPPPPTSTGNDGGDGDGDVDSIINGKTGGVSNKLIIGLSVGLGVPFLAGLIAGILYFMLQTQTLLPGAKGGNSLCRARSSSFGTIYPWFLYV</sequence>
<keyword evidence="2" id="KW-0812">Transmembrane</keyword>
<dbReference type="GeneID" id="19329390"/>
<evidence type="ECO:0000256" key="1">
    <source>
        <dbReference type="SAM" id="MobiDB-lite"/>
    </source>
</evidence>
<evidence type="ECO:0008006" key="5">
    <source>
        <dbReference type="Google" id="ProtNLM"/>
    </source>
</evidence>
<gene>
    <name evidence="3" type="ORF">UCRPA7_8530</name>
</gene>
<reference evidence="4" key="1">
    <citation type="journal article" date="2013" name="Genome Announc.">
        <title>Draft genome sequence of the ascomycete Phaeoacremonium aleophilum strain UCR-PA7, a causal agent of the esca disease complex in grapevines.</title>
        <authorList>
            <person name="Blanco-Ulate B."/>
            <person name="Rolshausen P."/>
            <person name="Cantu D."/>
        </authorList>
    </citation>
    <scope>NUCLEOTIDE SEQUENCE [LARGE SCALE GENOMIC DNA]</scope>
    <source>
        <strain evidence="4">UCR-PA7</strain>
    </source>
</reference>
<evidence type="ECO:0000313" key="3">
    <source>
        <dbReference type="EMBL" id="EON96029.1"/>
    </source>
</evidence>
<keyword evidence="2" id="KW-0472">Membrane</keyword>
<evidence type="ECO:0000313" key="4">
    <source>
        <dbReference type="Proteomes" id="UP000014074"/>
    </source>
</evidence>
<protein>
    <recommendedName>
        <fullName evidence="5">Mid2 domain-containing protein</fullName>
    </recommendedName>
</protein>
<name>R8B9P4_PHAM7</name>